<dbReference type="EMBL" id="CAACVJ010000201">
    <property type="protein sequence ID" value="VEP14674.1"/>
    <property type="molecule type" value="Genomic_DNA"/>
</dbReference>
<evidence type="ECO:0000313" key="1">
    <source>
        <dbReference type="EMBL" id="VEP14674.1"/>
    </source>
</evidence>
<proteinExistence type="predicted"/>
<evidence type="ECO:0000313" key="2">
    <source>
        <dbReference type="Proteomes" id="UP000320055"/>
    </source>
</evidence>
<dbReference type="Proteomes" id="UP000320055">
    <property type="component" value="Unassembled WGS sequence"/>
</dbReference>
<keyword evidence="2" id="KW-1185">Reference proteome</keyword>
<name>A0A563VTG5_9CYAN</name>
<gene>
    <name evidence="1" type="ORF">H1P_280015</name>
</gene>
<accession>A0A563VTG5</accession>
<organism evidence="1 2">
    <name type="scientific">Hyella patelloides LEGE 07179</name>
    <dbReference type="NCBI Taxonomy" id="945734"/>
    <lineage>
        <taxon>Bacteria</taxon>
        <taxon>Bacillati</taxon>
        <taxon>Cyanobacteriota</taxon>
        <taxon>Cyanophyceae</taxon>
        <taxon>Pleurocapsales</taxon>
        <taxon>Hyellaceae</taxon>
        <taxon>Hyella</taxon>
    </lineage>
</organism>
<dbReference type="AlphaFoldDB" id="A0A563VTG5"/>
<protein>
    <submittedName>
        <fullName evidence="1">Uncharacterized protein</fullName>
    </submittedName>
</protein>
<sequence>MDNQLTVILKDYSILFYGSIRIDEADPGKIVDLFAALYD</sequence>
<reference evidence="1 2" key="1">
    <citation type="submission" date="2019-01" db="EMBL/GenBank/DDBJ databases">
        <authorList>
            <person name="Brito A."/>
        </authorList>
    </citation>
    <scope>NUCLEOTIDE SEQUENCE [LARGE SCALE GENOMIC DNA]</scope>
    <source>
        <strain evidence="1">1</strain>
    </source>
</reference>